<dbReference type="PANTHER" id="PTHR23530">
    <property type="entry name" value="TRANSPORT PROTEIN-RELATED"/>
    <property type="match status" value="1"/>
</dbReference>
<feature type="transmembrane region" description="Helical" evidence="2">
    <location>
        <begin position="245"/>
        <end position="267"/>
    </location>
</feature>
<evidence type="ECO:0000313" key="4">
    <source>
        <dbReference type="Proteomes" id="UP000298246"/>
    </source>
</evidence>
<protein>
    <submittedName>
        <fullName evidence="3">MFS transporter</fullName>
    </submittedName>
</protein>
<keyword evidence="2" id="KW-1133">Transmembrane helix</keyword>
<accession>A0A4Y8Q3Y5</accession>
<dbReference type="GO" id="GO:0022857">
    <property type="term" value="F:transmembrane transporter activity"/>
    <property type="evidence" value="ECO:0007669"/>
    <property type="project" value="InterPro"/>
</dbReference>
<feature type="transmembrane region" description="Helical" evidence="2">
    <location>
        <begin position="344"/>
        <end position="366"/>
    </location>
</feature>
<feature type="transmembrane region" description="Helical" evidence="2">
    <location>
        <begin position="372"/>
        <end position="391"/>
    </location>
</feature>
<feature type="transmembrane region" description="Helical" evidence="2">
    <location>
        <begin position="162"/>
        <end position="181"/>
    </location>
</feature>
<comment type="caution">
    <text evidence="3">The sequence shown here is derived from an EMBL/GenBank/DDBJ whole genome shotgun (WGS) entry which is preliminary data.</text>
</comment>
<dbReference type="InterPro" id="IPR036259">
    <property type="entry name" value="MFS_trans_sf"/>
</dbReference>
<proteinExistence type="predicted"/>
<name>A0A4Y8Q3Y5_9BACL</name>
<dbReference type="Gene3D" id="1.20.1250.20">
    <property type="entry name" value="MFS general substrate transporter like domains"/>
    <property type="match status" value="1"/>
</dbReference>
<dbReference type="OrthoDB" id="9816124at2"/>
<organism evidence="3 4">
    <name type="scientific">Paenibacillus athensensis</name>
    <dbReference type="NCBI Taxonomy" id="1967502"/>
    <lineage>
        <taxon>Bacteria</taxon>
        <taxon>Bacillati</taxon>
        <taxon>Bacillota</taxon>
        <taxon>Bacilli</taxon>
        <taxon>Bacillales</taxon>
        <taxon>Paenibacillaceae</taxon>
        <taxon>Paenibacillus</taxon>
    </lineage>
</organism>
<reference evidence="3 4" key="1">
    <citation type="submission" date="2017-03" db="EMBL/GenBank/DDBJ databases">
        <title>Isolation of Levoglucosan Utilizing Bacteria.</title>
        <authorList>
            <person name="Arya A.S."/>
        </authorList>
    </citation>
    <scope>NUCLEOTIDE SEQUENCE [LARGE SCALE GENOMIC DNA]</scope>
    <source>
        <strain evidence="3 4">MEC069</strain>
    </source>
</reference>
<dbReference type="Proteomes" id="UP000298246">
    <property type="component" value="Unassembled WGS sequence"/>
</dbReference>
<feature type="transmembrane region" description="Helical" evidence="2">
    <location>
        <begin position="311"/>
        <end position="332"/>
    </location>
</feature>
<feature type="transmembrane region" description="Helical" evidence="2">
    <location>
        <begin position="287"/>
        <end position="305"/>
    </location>
</feature>
<comment type="subcellular location">
    <subcellularLocation>
        <location evidence="1">Cell membrane</location>
        <topology evidence="1">Multi-pass membrane protein</topology>
    </subcellularLocation>
</comment>
<dbReference type="EMBL" id="MYFO01000010">
    <property type="protein sequence ID" value="TFE88309.1"/>
    <property type="molecule type" value="Genomic_DNA"/>
</dbReference>
<gene>
    <name evidence="3" type="ORF">B5M42_10320</name>
</gene>
<evidence type="ECO:0000256" key="1">
    <source>
        <dbReference type="ARBA" id="ARBA00004651"/>
    </source>
</evidence>
<keyword evidence="2" id="KW-0812">Transmembrane</keyword>
<dbReference type="GO" id="GO:0005886">
    <property type="term" value="C:plasma membrane"/>
    <property type="evidence" value="ECO:0007669"/>
    <property type="project" value="UniProtKB-SubCell"/>
</dbReference>
<evidence type="ECO:0000256" key="2">
    <source>
        <dbReference type="SAM" id="Phobius"/>
    </source>
</evidence>
<feature type="transmembrane region" description="Helical" evidence="2">
    <location>
        <begin position="45"/>
        <end position="62"/>
    </location>
</feature>
<dbReference type="PANTHER" id="PTHR23530:SF1">
    <property type="entry name" value="PERMEASE, MAJOR FACILITATOR SUPERFAMILY-RELATED"/>
    <property type="match status" value="1"/>
</dbReference>
<feature type="transmembrane region" description="Helical" evidence="2">
    <location>
        <begin position="138"/>
        <end position="156"/>
    </location>
</feature>
<dbReference type="AlphaFoldDB" id="A0A4Y8Q3Y5"/>
<dbReference type="InterPro" id="IPR053160">
    <property type="entry name" value="MFS_DHA3_Transporter"/>
</dbReference>
<dbReference type="RefSeq" id="WP_134752418.1">
    <property type="nucleotide sequence ID" value="NZ_MYFO02000004.1"/>
</dbReference>
<keyword evidence="4" id="KW-1185">Reference proteome</keyword>
<keyword evidence="2" id="KW-0472">Membrane</keyword>
<evidence type="ECO:0000313" key="3">
    <source>
        <dbReference type="EMBL" id="TFE88309.1"/>
    </source>
</evidence>
<dbReference type="InterPro" id="IPR011701">
    <property type="entry name" value="MFS"/>
</dbReference>
<feature type="transmembrane region" description="Helical" evidence="2">
    <location>
        <begin position="220"/>
        <end position="239"/>
    </location>
</feature>
<dbReference type="Pfam" id="PF07690">
    <property type="entry name" value="MFS_1"/>
    <property type="match status" value="1"/>
</dbReference>
<sequence length="399" mass="42697">MRISSNVWKLYAQRFFSSLIPAYVIERLYWEQRGMTVEMVVYTEIIYAVTIVLLEVPTGILADRLSRKALIVAGAAMGCCEFALLLGASQFWHFALVVFLAGIGRSAASGSENALLYETLAQLGKPEAFEKQLGRLNAFDLAGTMLAALCGGLLAARFPLALNYWLSLGSAVVSLAFACWLTEPAAAADREEPGEAAAEAALMPVREYVRASLLFFRNRPGVRFVLLAGMLLGASISFIDEFWQLYVGKLGVPVGAFGLVSTCLFLLRMPGSLLAYKLKGRFSSKGLLASAYAAFAVGFACMAWLGGWGGLAAMALVCLFAGIVEPLCAGYLHHRIDSSMRATLDSFQSLGVGAATSLVGLGFGYFSSQVDVSGGYGFLAVVCAAFFLYTAGVPRKVTE</sequence>
<dbReference type="SUPFAM" id="SSF103473">
    <property type="entry name" value="MFS general substrate transporter"/>
    <property type="match status" value="1"/>
</dbReference>